<accession>A0A6J5KLD3</accession>
<evidence type="ECO:0008006" key="2">
    <source>
        <dbReference type="Google" id="ProtNLM"/>
    </source>
</evidence>
<reference evidence="1" key="1">
    <citation type="submission" date="2020-04" db="EMBL/GenBank/DDBJ databases">
        <authorList>
            <person name="Chiriac C."/>
            <person name="Salcher M."/>
            <person name="Ghai R."/>
            <person name="Kavagutti S V."/>
        </authorList>
    </citation>
    <scope>NUCLEOTIDE SEQUENCE</scope>
</reference>
<name>A0A6J5KLD3_9CAUD</name>
<dbReference type="EMBL" id="LR796167">
    <property type="protein sequence ID" value="CAB4123038.1"/>
    <property type="molecule type" value="Genomic_DNA"/>
</dbReference>
<gene>
    <name evidence="1" type="ORF">UFOVP29_197</name>
</gene>
<sequence length="214" mass="23007">MTLDHGARIVTSGLQLLVDAANSRSYSGTGSTWTDLSGNAKHVTLLNTPTWNSLGAASYFQFNNGVSNQSATTTLNLGTAYTVSMTSLLLSNSSSFHTYWKSQSNLYPGAFATTNLSYFATNTSGDSIYTSPPNTSVIYDYSWTYDSTTATIYKNGILQKSGTSSGSTATGLEFASNAFATTPINLYRISIYNRALNATEVQTNFNAIRGRYGL</sequence>
<evidence type="ECO:0000313" key="1">
    <source>
        <dbReference type="EMBL" id="CAB4123038.1"/>
    </source>
</evidence>
<proteinExistence type="predicted"/>
<protein>
    <recommendedName>
        <fullName evidence="2">Concanavalin A-like lectin/glucanases superfamily</fullName>
    </recommendedName>
</protein>
<dbReference type="InterPro" id="IPR013320">
    <property type="entry name" value="ConA-like_dom_sf"/>
</dbReference>
<dbReference type="Gene3D" id="2.60.120.200">
    <property type="match status" value="1"/>
</dbReference>
<dbReference type="SUPFAM" id="SSF49899">
    <property type="entry name" value="Concanavalin A-like lectins/glucanases"/>
    <property type="match status" value="1"/>
</dbReference>
<organism evidence="1">
    <name type="scientific">uncultured Caudovirales phage</name>
    <dbReference type="NCBI Taxonomy" id="2100421"/>
    <lineage>
        <taxon>Viruses</taxon>
        <taxon>Duplodnaviria</taxon>
        <taxon>Heunggongvirae</taxon>
        <taxon>Uroviricota</taxon>
        <taxon>Caudoviricetes</taxon>
        <taxon>Peduoviridae</taxon>
        <taxon>Maltschvirus</taxon>
        <taxon>Maltschvirus maltsch</taxon>
    </lineage>
</organism>